<evidence type="ECO:0000313" key="2">
    <source>
        <dbReference type="Proteomes" id="UP000264006"/>
    </source>
</evidence>
<geneLocation type="plasmid" evidence="2">
    <name>pedy32-46i</name>
</geneLocation>
<evidence type="ECO:0000313" key="1">
    <source>
        <dbReference type="EMBL" id="AXV10194.1"/>
    </source>
</evidence>
<dbReference type="AlphaFoldDB" id="A0A346Y6U7"/>
<sequence>MVADLINRLTANGFWVPYTPAGDVVHVTHPDGGPVLPVAEDPWVAGGLLLHISKDPAIPEVIGMAAWGGENLPAILSLTVRQQHAVVFVDTDCVYTLLDHDDPALAGYADVVVTEESRTDIDVWFNTATRSWSRESRTAGTVTLRR</sequence>
<keyword evidence="2" id="KW-1185">Reference proteome</keyword>
<dbReference type="EMBL" id="CP031166">
    <property type="protein sequence ID" value="AXV10194.1"/>
    <property type="molecule type" value="Genomic_DNA"/>
</dbReference>
<dbReference type="RefSeq" id="WP_114594766.1">
    <property type="nucleotide sequence ID" value="NZ_CP031166.1"/>
</dbReference>
<dbReference type="KEGG" id="euz:DVS28_b0454"/>
<dbReference type="Proteomes" id="UP000264006">
    <property type="component" value="Plasmid pEDY32-46I"/>
</dbReference>
<reference evidence="1 2" key="1">
    <citation type="submission" date="2018-09" db="EMBL/GenBank/DDBJ databases">
        <title>Complete genome sequence of Euzebya sp. DY32-46 isolated from seawater of Pacific Ocean.</title>
        <authorList>
            <person name="Xu L."/>
            <person name="Wu Y.-H."/>
            <person name="Xu X.-W."/>
        </authorList>
    </citation>
    <scope>NUCLEOTIDE SEQUENCE [LARGE SCALE GENOMIC DNA]</scope>
    <source>
        <strain evidence="1 2">DY32-46</strain>
        <plasmid evidence="2">pedy32-46i</plasmid>
    </source>
</reference>
<gene>
    <name evidence="1" type="ORF">DVS28_b0454</name>
</gene>
<proteinExistence type="predicted"/>
<accession>A0A346Y6U7</accession>
<name>A0A346Y6U7_9ACTN</name>
<keyword evidence="1" id="KW-0614">Plasmid</keyword>
<protein>
    <submittedName>
        <fullName evidence="1">Uncharacterized protein</fullName>
    </submittedName>
</protein>
<organism evidence="1 2">
    <name type="scientific">Euzebya pacifica</name>
    <dbReference type="NCBI Taxonomy" id="1608957"/>
    <lineage>
        <taxon>Bacteria</taxon>
        <taxon>Bacillati</taxon>
        <taxon>Actinomycetota</taxon>
        <taxon>Nitriliruptoria</taxon>
        <taxon>Euzebyales</taxon>
    </lineage>
</organism>